<evidence type="ECO:0000313" key="1">
    <source>
        <dbReference type="EMBL" id="QHT75794.1"/>
    </source>
</evidence>
<reference evidence="1" key="1">
    <citation type="journal article" date="2020" name="Nature">
        <title>Giant virus diversity and host interactions through global metagenomics.</title>
        <authorList>
            <person name="Schulz F."/>
            <person name="Roux S."/>
            <person name="Paez-Espino D."/>
            <person name="Jungbluth S."/>
            <person name="Walsh D.A."/>
            <person name="Denef V.J."/>
            <person name="McMahon K.D."/>
            <person name="Konstantinidis K.T."/>
            <person name="Eloe-Fadrosh E.A."/>
            <person name="Kyrpides N.C."/>
            <person name="Woyke T."/>
        </authorList>
    </citation>
    <scope>NUCLEOTIDE SEQUENCE</scope>
    <source>
        <strain evidence="1">GVMAG-M-3300023179-71</strain>
    </source>
</reference>
<protein>
    <submittedName>
        <fullName evidence="1">Uncharacterized protein</fullName>
    </submittedName>
</protein>
<name>A0A6C0H5H6_9ZZZZ</name>
<dbReference type="AlphaFoldDB" id="A0A6C0H5H6"/>
<proteinExistence type="predicted"/>
<accession>A0A6C0H5H6</accession>
<sequence length="48" mass="5882">MTLNNPILLQNFDKIFYNRLNTIFFLRLILSRLYINETGKYHSINKNY</sequence>
<organism evidence="1">
    <name type="scientific">viral metagenome</name>
    <dbReference type="NCBI Taxonomy" id="1070528"/>
    <lineage>
        <taxon>unclassified sequences</taxon>
        <taxon>metagenomes</taxon>
        <taxon>organismal metagenomes</taxon>
    </lineage>
</organism>
<dbReference type="EMBL" id="MN739882">
    <property type="protein sequence ID" value="QHT75794.1"/>
    <property type="molecule type" value="Genomic_DNA"/>
</dbReference>